<sequence>MSGNREMEKQQNLKEVQRSIELISSPALRKKVTAQKIKASLQRQKQKMERSIFVASRVHTYLSSP</sequence>
<name>A0A4P9XYZ2_9FUNG</name>
<proteinExistence type="predicted"/>
<dbReference type="EMBL" id="KZ988731">
    <property type="protein sequence ID" value="RKP11665.1"/>
    <property type="molecule type" value="Genomic_DNA"/>
</dbReference>
<organism evidence="1 2">
    <name type="scientific">Piptocephalis cylindrospora</name>
    <dbReference type="NCBI Taxonomy" id="1907219"/>
    <lineage>
        <taxon>Eukaryota</taxon>
        <taxon>Fungi</taxon>
        <taxon>Fungi incertae sedis</taxon>
        <taxon>Zoopagomycota</taxon>
        <taxon>Zoopagomycotina</taxon>
        <taxon>Zoopagomycetes</taxon>
        <taxon>Zoopagales</taxon>
        <taxon>Piptocephalidaceae</taxon>
        <taxon>Piptocephalis</taxon>
    </lineage>
</organism>
<protein>
    <submittedName>
        <fullName evidence="1">Uncharacterized protein</fullName>
    </submittedName>
</protein>
<gene>
    <name evidence="1" type="ORF">BJ684DRAFT_21752</name>
</gene>
<dbReference type="Proteomes" id="UP000267251">
    <property type="component" value="Unassembled WGS sequence"/>
</dbReference>
<reference evidence="2" key="1">
    <citation type="journal article" date="2018" name="Nat. Microbiol.">
        <title>Leveraging single-cell genomics to expand the fungal tree of life.</title>
        <authorList>
            <person name="Ahrendt S.R."/>
            <person name="Quandt C.A."/>
            <person name="Ciobanu D."/>
            <person name="Clum A."/>
            <person name="Salamov A."/>
            <person name="Andreopoulos B."/>
            <person name="Cheng J.F."/>
            <person name="Woyke T."/>
            <person name="Pelin A."/>
            <person name="Henrissat B."/>
            <person name="Reynolds N.K."/>
            <person name="Benny G.L."/>
            <person name="Smith M.E."/>
            <person name="James T.Y."/>
            <person name="Grigoriev I.V."/>
        </authorList>
    </citation>
    <scope>NUCLEOTIDE SEQUENCE [LARGE SCALE GENOMIC DNA]</scope>
</reference>
<keyword evidence="2" id="KW-1185">Reference proteome</keyword>
<evidence type="ECO:0000313" key="2">
    <source>
        <dbReference type="Proteomes" id="UP000267251"/>
    </source>
</evidence>
<evidence type="ECO:0000313" key="1">
    <source>
        <dbReference type="EMBL" id="RKP11665.1"/>
    </source>
</evidence>
<accession>A0A4P9XYZ2</accession>
<dbReference type="AlphaFoldDB" id="A0A4P9XYZ2"/>